<evidence type="ECO:0000256" key="2">
    <source>
        <dbReference type="ARBA" id="ARBA00022679"/>
    </source>
</evidence>
<dbReference type="Pfam" id="PF00145">
    <property type="entry name" value="DNA_methylase"/>
    <property type="match status" value="1"/>
</dbReference>
<evidence type="ECO:0000256" key="3">
    <source>
        <dbReference type="ARBA" id="ARBA00022691"/>
    </source>
</evidence>
<dbReference type="GO" id="GO:0032259">
    <property type="term" value="P:methylation"/>
    <property type="evidence" value="ECO:0007669"/>
    <property type="project" value="UniProtKB-KW"/>
</dbReference>
<dbReference type="Gene3D" id="3.40.50.150">
    <property type="entry name" value="Vaccinia Virus protein VP39"/>
    <property type="match status" value="1"/>
</dbReference>
<evidence type="ECO:0000256" key="1">
    <source>
        <dbReference type="ARBA" id="ARBA00022603"/>
    </source>
</evidence>
<dbReference type="PANTHER" id="PTHR10629">
    <property type="entry name" value="CYTOSINE-SPECIFIC METHYLTRANSFERASE"/>
    <property type="match status" value="1"/>
</dbReference>
<dbReference type="InterPro" id="IPR018117">
    <property type="entry name" value="C5_DNA_meth_AS"/>
</dbReference>
<comment type="caution">
    <text evidence="9">The sequence shown here is derived from an EMBL/GenBank/DDBJ whole genome shotgun (WGS) entry which is preliminary data.</text>
</comment>
<dbReference type="PANTHER" id="PTHR10629:SF52">
    <property type="entry name" value="DNA (CYTOSINE-5)-METHYLTRANSFERASE 1"/>
    <property type="match status" value="1"/>
</dbReference>
<organism evidence="9 10">
    <name type="scientific">Chromohalobacter moromii</name>
    <dbReference type="NCBI Taxonomy" id="2860329"/>
    <lineage>
        <taxon>Bacteria</taxon>
        <taxon>Pseudomonadati</taxon>
        <taxon>Pseudomonadota</taxon>
        <taxon>Gammaproteobacteria</taxon>
        <taxon>Oceanospirillales</taxon>
        <taxon>Halomonadaceae</taxon>
        <taxon>Chromohalobacter</taxon>
    </lineage>
</organism>
<proteinExistence type="inferred from homology"/>
<reference evidence="9" key="1">
    <citation type="submission" date="2021-07" db="EMBL/GenBank/DDBJ databases">
        <authorList>
            <person name="Luelf R.H."/>
        </authorList>
    </citation>
    <scope>NUCLEOTIDE SEQUENCE</scope>
    <source>
        <strain evidence="9">TMW 2.2304</strain>
    </source>
</reference>
<dbReference type="EMBL" id="JAHXDE010000001">
    <property type="protein sequence ID" value="MCT8504289.1"/>
    <property type="molecule type" value="Genomic_DNA"/>
</dbReference>
<dbReference type="GO" id="GO:0003677">
    <property type="term" value="F:DNA binding"/>
    <property type="evidence" value="ECO:0007669"/>
    <property type="project" value="TreeGrafter"/>
</dbReference>
<comment type="catalytic activity">
    <reaction evidence="5 8">
        <text>a 2'-deoxycytidine in DNA + S-adenosyl-L-methionine = a 5-methyl-2'-deoxycytidine in DNA + S-adenosyl-L-homocysteine + H(+)</text>
        <dbReference type="Rhea" id="RHEA:13681"/>
        <dbReference type="Rhea" id="RHEA-COMP:11369"/>
        <dbReference type="Rhea" id="RHEA-COMP:11370"/>
        <dbReference type="ChEBI" id="CHEBI:15378"/>
        <dbReference type="ChEBI" id="CHEBI:57856"/>
        <dbReference type="ChEBI" id="CHEBI:59789"/>
        <dbReference type="ChEBI" id="CHEBI:85452"/>
        <dbReference type="ChEBI" id="CHEBI:85454"/>
        <dbReference type="EC" id="2.1.1.37"/>
    </reaction>
</comment>
<dbReference type="GO" id="GO:0044027">
    <property type="term" value="P:negative regulation of gene expression via chromosomal CpG island methylation"/>
    <property type="evidence" value="ECO:0007669"/>
    <property type="project" value="TreeGrafter"/>
</dbReference>
<evidence type="ECO:0000313" key="10">
    <source>
        <dbReference type="Proteomes" id="UP001145353"/>
    </source>
</evidence>
<dbReference type="PROSITE" id="PS51679">
    <property type="entry name" value="SAM_MT_C5"/>
    <property type="match status" value="1"/>
</dbReference>
<dbReference type="InterPro" id="IPR001525">
    <property type="entry name" value="C5_MeTfrase"/>
</dbReference>
<dbReference type="GO" id="GO:0009307">
    <property type="term" value="P:DNA restriction-modification system"/>
    <property type="evidence" value="ECO:0007669"/>
    <property type="project" value="UniProtKB-KW"/>
</dbReference>
<name>A0A9X2WZG8_9GAMM</name>
<keyword evidence="2 6" id="KW-0808">Transferase</keyword>
<dbReference type="Gene3D" id="3.90.120.10">
    <property type="entry name" value="DNA Methylase, subunit A, domain 2"/>
    <property type="match status" value="1"/>
</dbReference>
<dbReference type="EC" id="2.1.1.37" evidence="8"/>
<dbReference type="AlphaFoldDB" id="A0A9X2WZG8"/>
<evidence type="ECO:0000256" key="5">
    <source>
        <dbReference type="ARBA" id="ARBA00047422"/>
    </source>
</evidence>
<dbReference type="InterPro" id="IPR050390">
    <property type="entry name" value="C5-Methyltransferase"/>
</dbReference>
<keyword evidence="10" id="KW-1185">Reference proteome</keyword>
<keyword evidence="3 6" id="KW-0949">S-adenosyl-L-methionine</keyword>
<dbReference type="Proteomes" id="UP001145353">
    <property type="component" value="Unassembled WGS sequence"/>
</dbReference>
<dbReference type="PROSITE" id="PS00094">
    <property type="entry name" value="C5_MTASE_1"/>
    <property type="match status" value="1"/>
</dbReference>
<comment type="similarity">
    <text evidence="6 7">Belongs to the class I-like SAM-binding methyltransferase superfamily. C5-methyltransferase family.</text>
</comment>
<gene>
    <name evidence="9" type="ORF">KZO87_02735</name>
</gene>
<evidence type="ECO:0000256" key="4">
    <source>
        <dbReference type="ARBA" id="ARBA00022747"/>
    </source>
</evidence>
<evidence type="ECO:0000256" key="7">
    <source>
        <dbReference type="RuleBase" id="RU000416"/>
    </source>
</evidence>
<accession>A0A9X2WZG8</accession>
<dbReference type="RefSeq" id="WP_247619678.1">
    <property type="nucleotide sequence ID" value="NZ_JAHXCZ010000001.1"/>
</dbReference>
<sequence length="343" mass="38185">MVKDKQLVAIDLFSGCGGLSEGLKHSGFSVLAAIELDLKAAETYRLNHPEVSLLNEDIKRIDPVELMEKLNVKPGEVDLIAGCPPCQGFSRLRTKNKSGSVRDERNDLIESFFVFVNAIKPKCVMLENVPSIADDDRFLKVYEELNKAGYQCVYDVLDASDYNVPQRRKRLILLGSRVGKVTLAEKSLKKNTVRHAIEGLGAAGDSGDEIHDMPEKRSKEVKNIISMIPKDGGSRFELPEKYHLACYKRSGGFRDVYGRMSWDKVSPTITSGCHNPSKGRFLHPEDNRAITLREAAILQGFPEQYRFISSHGKESIALMVGNALPPPFIRAHADSLKKLLMDG</sequence>
<keyword evidence="4" id="KW-0680">Restriction system</keyword>
<evidence type="ECO:0000256" key="8">
    <source>
        <dbReference type="RuleBase" id="RU000417"/>
    </source>
</evidence>
<dbReference type="InterPro" id="IPR029063">
    <property type="entry name" value="SAM-dependent_MTases_sf"/>
</dbReference>
<dbReference type="GO" id="GO:0003886">
    <property type="term" value="F:DNA (cytosine-5-)-methyltransferase activity"/>
    <property type="evidence" value="ECO:0007669"/>
    <property type="project" value="UniProtKB-EC"/>
</dbReference>
<evidence type="ECO:0000313" key="9">
    <source>
        <dbReference type="EMBL" id="MCT8504289.1"/>
    </source>
</evidence>
<feature type="active site" evidence="6">
    <location>
        <position position="86"/>
    </location>
</feature>
<reference evidence="9" key="2">
    <citation type="journal article" date="2022" name="Syst. Appl. Microbiol.">
        <title>Chromohalobacter moromii sp. nov., a moderately halophilic bacterium isolated from lupine-based moromi fermentation.</title>
        <authorList>
            <person name="Lulf R.H."/>
            <person name="Hilgarth M."/>
            <person name="Ehrmann M.A."/>
        </authorList>
    </citation>
    <scope>NUCLEOTIDE SEQUENCE</scope>
    <source>
        <strain evidence="9">TMW 2.2304</strain>
    </source>
</reference>
<dbReference type="PRINTS" id="PR00105">
    <property type="entry name" value="C5METTRFRASE"/>
</dbReference>
<evidence type="ECO:0000256" key="6">
    <source>
        <dbReference type="PROSITE-ProRule" id="PRU01016"/>
    </source>
</evidence>
<dbReference type="SUPFAM" id="SSF53335">
    <property type="entry name" value="S-adenosyl-L-methionine-dependent methyltransferases"/>
    <property type="match status" value="1"/>
</dbReference>
<protein>
    <recommendedName>
        <fullName evidence="8">Cytosine-specific methyltransferase</fullName>
        <ecNumber evidence="8">2.1.1.37</ecNumber>
    </recommendedName>
</protein>
<dbReference type="NCBIfam" id="TIGR00675">
    <property type="entry name" value="dcm"/>
    <property type="match status" value="1"/>
</dbReference>
<keyword evidence="1 6" id="KW-0489">Methyltransferase</keyword>